<organism evidence="15 16">
    <name type="scientific">Dioszegia hungarica</name>
    <dbReference type="NCBI Taxonomy" id="4972"/>
    <lineage>
        <taxon>Eukaryota</taxon>
        <taxon>Fungi</taxon>
        <taxon>Dikarya</taxon>
        <taxon>Basidiomycota</taxon>
        <taxon>Agaricomycotina</taxon>
        <taxon>Tremellomycetes</taxon>
        <taxon>Tremellales</taxon>
        <taxon>Bulleribasidiaceae</taxon>
        <taxon>Dioszegia</taxon>
    </lineage>
</organism>
<keyword evidence="5 11" id="KW-0547">Nucleotide-binding</keyword>
<comment type="similarity">
    <text evidence="3 11">Belongs to the hexokinase family.</text>
</comment>
<comment type="caution">
    <text evidence="15">The sequence shown here is derived from an EMBL/GenBank/DDBJ whole genome shotgun (WGS) entry which is preliminary data.</text>
</comment>
<dbReference type="FunFam" id="3.30.420.40:FF:000034">
    <property type="entry name" value="Phosphotransferase"/>
    <property type="match status" value="1"/>
</dbReference>
<dbReference type="EMBL" id="JAKWFO010000003">
    <property type="protein sequence ID" value="KAI9638157.1"/>
    <property type="molecule type" value="Genomic_DNA"/>
</dbReference>
<evidence type="ECO:0000256" key="10">
    <source>
        <dbReference type="ARBA" id="ARBA00048160"/>
    </source>
</evidence>
<dbReference type="GO" id="GO:0006006">
    <property type="term" value="P:glucose metabolic process"/>
    <property type="evidence" value="ECO:0007669"/>
    <property type="project" value="TreeGrafter"/>
</dbReference>
<evidence type="ECO:0000256" key="11">
    <source>
        <dbReference type="RuleBase" id="RU362007"/>
    </source>
</evidence>
<protein>
    <recommendedName>
        <fullName evidence="11">Phosphotransferase</fullName>
        <ecNumber evidence="11">2.7.1.-</ecNumber>
    </recommendedName>
</protein>
<dbReference type="GO" id="GO:0001678">
    <property type="term" value="P:intracellular glucose homeostasis"/>
    <property type="evidence" value="ECO:0007669"/>
    <property type="project" value="InterPro"/>
</dbReference>
<keyword evidence="6 11" id="KW-0418">Kinase</keyword>
<dbReference type="AlphaFoldDB" id="A0AA38LVP9"/>
<name>A0AA38LVP9_9TREE</name>
<dbReference type="Pfam" id="PF03727">
    <property type="entry name" value="Hexokinase_2"/>
    <property type="match status" value="1"/>
</dbReference>
<comment type="catalytic activity">
    <reaction evidence="10">
        <text>D-glucose + ATP = D-glucose 6-phosphate + ADP + H(+)</text>
        <dbReference type="Rhea" id="RHEA:17825"/>
        <dbReference type="ChEBI" id="CHEBI:4167"/>
        <dbReference type="ChEBI" id="CHEBI:15378"/>
        <dbReference type="ChEBI" id="CHEBI:30616"/>
        <dbReference type="ChEBI" id="CHEBI:61548"/>
        <dbReference type="ChEBI" id="CHEBI:456216"/>
        <dbReference type="EC" id="2.7.1.1"/>
    </reaction>
    <physiologicalReaction direction="left-to-right" evidence="10">
        <dbReference type="Rhea" id="RHEA:17826"/>
    </physiologicalReaction>
</comment>
<dbReference type="InterPro" id="IPR022672">
    <property type="entry name" value="Hexokinase_N"/>
</dbReference>
<accession>A0AA38LVP9</accession>
<evidence type="ECO:0000256" key="9">
    <source>
        <dbReference type="ARBA" id="ARBA00044613"/>
    </source>
</evidence>
<dbReference type="Gene3D" id="3.30.420.40">
    <property type="match status" value="1"/>
</dbReference>
<dbReference type="EC" id="2.7.1.-" evidence="11"/>
<dbReference type="PANTHER" id="PTHR19443:SF30">
    <property type="entry name" value="GLUCOKINASE-1-RELATED"/>
    <property type="match status" value="1"/>
</dbReference>
<dbReference type="GO" id="GO:0006096">
    <property type="term" value="P:glycolytic process"/>
    <property type="evidence" value="ECO:0007669"/>
    <property type="project" value="UniProtKB-KW"/>
</dbReference>
<dbReference type="GO" id="GO:0005739">
    <property type="term" value="C:mitochondrion"/>
    <property type="evidence" value="ECO:0007669"/>
    <property type="project" value="TreeGrafter"/>
</dbReference>
<dbReference type="PRINTS" id="PR00475">
    <property type="entry name" value="HEXOKINASE"/>
</dbReference>
<keyword evidence="7 11" id="KW-0067">ATP-binding</keyword>
<evidence type="ECO:0000256" key="3">
    <source>
        <dbReference type="ARBA" id="ARBA00009225"/>
    </source>
</evidence>
<dbReference type="GO" id="GO:0005536">
    <property type="term" value="F:D-glucose binding"/>
    <property type="evidence" value="ECO:0007669"/>
    <property type="project" value="InterPro"/>
</dbReference>
<dbReference type="GO" id="GO:0008865">
    <property type="term" value="F:fructokinase activity"/>
    <property type="evidence" value="ECO:0007669"/>
    <property type="project" value="TreeGrafter"/>
</dbReference>
<evidence type="ECO:0000259" key="14">
    <source>
        <dbReference type="Pfam" id="PF03727"/>
    </source>
</evidence>
<dbReference type="InterPro" id="IPR022673">
    <property type="entry name" value="Hexokinase_C"/>
</dbReference>
<sequence length="500" mass="53664">MPLPDITKTFNPYFHLTHEHLGRIVSQFRTEFEDGLTHYGKDTAMVPSFVTGVPDGSEKGTFLALDLGGTNLRVCEVTLQGGHKFDIKQQKYKVSDELKKGAARVLFDYIAESVDAFLTDIGSGIANEHEPMHLGFTFSFPVEQTAIDAGKVLTWTKGFAATGAIGNDVVKLLQDSLDRKHIHVKCSALVNDTVGTLLSRSYQSGPALIGAIFGTGTNGAYIDRTRTIQKLGEEKIAGAEALGDHAGKFMVVNTEWGAMDNGRKVLPISIFDNKLDRESINPRKQAFEKLVSGMYLGEISRNILLHLIDSSLLFNGHSTTVLNTHYGYDAAFVSGIEGAESTDAARKIIIQELGIAKEHVSDGCVELVQWACRVVADRACALAACAIVAVILHTGNDKVPEGEKDTGVDVGLDGSVCEFLPHFDDRVRKTLKVLLGEEGEKRVRMGLAKDGSGVGAALCALQAKKAIEASRVKGAKAAPGKSPTTGQTGSHPTSHPAPPK</sequence>
<evidence type="ECO:0000256" key="5">
    <source>
        <dbReference type="ARBA" id="ARBA00022741"/>
    </source>
</evidence>
<dbReference type="PANTHER" id="PTHR19443">
    <property type="entry name" value="HEXOKINASE"/>
    <property type="match status" value="1"/>
</dbReference>
<keyword evidence="16" id="KW-1185">Reference proteome</keyword>
<dbReference type="SUPFAM" id="SSF53067">
    <property type="entry name" value="Actin-like ATPase domain"/>
    <property type="match status" value="2"/>
</dbReference>
<comment type="pathway">
    <text evidence="1">Carbohydrate degradation; glycolysis; D-glyceraldehyde 3-phosphate and glycerone phosphate from D-glucose: step 1/4.</text>
</comment>
<dbReference type="InterPro" id="IPR019807">
    <property type="entry name" value="Hexokinase_BS"/>
</dbReference>
<evidence type="ECO:0000256" key="12">
    <source>
        <dbReference type="SAM" id="MobiDB-lite"/>
    </source>
</evidence>
<evidence type="ECO:0000313" key="15">
    <source>
        <dbReference type="EMBL" id="KAI9638157.1"/>
    </source>
</evidence>
<comment type="pathway">
    <text evidence="2">Carbohydrate metabolism; hexose metabolism.</text>
</comment>
<dbReference type="GO" id="GO:0005829">
    <property type="term" value="C:cytosol"/>
    <property type="evidence" value="ECO:0007669"/>
    <property type="project" value="TreeGrafter"/>
</dbReference>
<evidence type="ECO:0000313" key="16">
    <source>
        <dbReference type="Proteomes" id="UP001164286"/>
    </source>
</evidence>
<feature type="domain" description="Hexokinase N-terminal" evidence="13">
    <location>
        <begin position="9"/>
        <end position="202"/>
    </location>
</feature>
<dbReference type="FunFam" id="3.40.367.20:FF:000005">
    <property type="entry name" value="Phosphotransferase"/>
    <property type="match status" value="1"/>
</dbReference>
<keyword evidence="4 11" id="KW-0808">Transferase</keyword>
<evidence type="ECO:0000256" key="1">
    <source>
        <dbReference type="ARBA" id="ARBA00004888"/>
    </source>
</evidence>
<dbReference type="Proteomes" id="UP001164286">
    <property type="component" value="Unassembled WGS sequence"/>
</dbReference>
<evidence type="ECO:0000256" key="7">
    <source>
        <dbReference type="ARBA" id="ARBA00022840"/>
    </source>
</evidence>
<keyword evidence="8 11" id="KW-0324">Glycolysis</keyword>
<gene>
    <name evidence="15" type="ORF">MKK02DRAFT_22160</name>
</gene>
<feature type="compositionally biased region" description="Polar residues" evidence="12">
    <location>
        <begin position="482"/>
        <end position="493"/>
    </location>
</feature>
<dbReference type="PROSITE" id="PS00378">
    <property type="entry name" value="HEXOKINASE_1"/>
    <property type="match status" value="1"/>
</dbReference>
<proteinExistence type="inferred from homology"/>
<reference evidence="15" key="1">
    <citation type="journal article" date="2022" name="G3 (Bethesda)">
        <title>High quality genome of the basidiomycete yeast Dioszegia hungarica PDD-24b-2 isolated from cloud water.</title>
        <authorList>
            <person name="Jarrige D."/>
            <person name="Haridas S."/>
            <person name="Bleykasten-Grosshans C."/>
            <person name="Joly M."/>
            <person name="Nadalig T."/>
            <person name="Sancelme M."/>
            <person name="Vuilleumier S."/>
            <person name="Grigoriev I.V."/>
            <person name="Amato P."/>
            <person name="Bringel F."/>
        </authorList>
    </citation>
    <scope>NUCLEOTIDE SEQUENCE</scope>
    <source>
        <strain evidence="15">PDD-24b-2</strain>
    </source>
</reference>
<evidence type="ECO:0000256" key="2">
    <source>
        <dbReference type="ARBA" id="ARBA00005028"/>
    </source>
</evidence>
<dbReference type="Pfam" id="PF00349">
    <property type="entry name" value="Hexokinase_1"/>
    <property type="match status" value="1"/>
</dbReference>
<evidence type="ECO:0000256" key="8">
    <source>
        <dbReference type="ARBA" id="ARBA00023152"/>
    </source>
</evidence>
<dbReference type="Gene3D" id="3.40.367.20">
    <property type="match status" value="1"/>
</dbReference>
<dbReference type="InterPro" id="IPR043129">
    <property type="entry name" value="ATPase_NBD"/>
</dbReference>
<dbReference type="InterPro" id="IPR001312">
    <property type="entry name" value="Hexokinase"/>
</dbReference>
<dbReference type="PROSITE" id="PS51748">
    <property type="entry name" value="HEXOKINASE_2"/>
    <property type="match status" value="1"/>
</dbReference>
<evidence type="ECO:0000256" key="6">
    <source>
        <dbReference type="ARBA" id="ARBA00022777"/>
    </source>
</evidence>
<feature type="domain" description="Hexokinase C-terminal" evidence="14">
    <location>
        <begin position="209"/>
        <end position="461"/>
    </location>
</feature>
<feature type="region of interest" description="Disordered" evidence="12">
    <location>
        <begin position="471"/>
        <end position="500"/>
    </location>
</feature>
<dbReference type="RefSeq" id="XP_052947934.1">
    <property type="nucleotide sequence ID" value="XM_053086529.1"/>
</dbReference>
<comment type="catalytic activity">
    <reaction evidence="9">
        <text>a D-hexose + ATP = a D-hexose 6-phosphate + ADP + H(+)</text>
        <dbReference type="Rhea" id="RHEA:22740"/>
        <dbReference type="ChEBI" id="CHEBI:4194"/>
        <dbReference type="ChEBI" id="CHEBI:15378"/>
        <dbReference type="ChEBI" id="CHEBI:30616"/>
        <dbReference type="ChEBI" id="CHEBI:229467"/>
        <dbReference type="ChEBI" id="CHEBI:456216"/>
        <dbReference type="EC" id="2.7.1.1"/>
    </reaction>
    <physiologicalReaction direction="left-to-right" evidence="9">
        <dbReference type="Rhea" id="RHEA:22741"/>
    </physiologicalReaction>
</comment>
<evidence type="ECO:0000259" key="13">
    <source>
        <dbReference type="Pfam" id="PF00349"/>
    </source>
</evidence>
<dbReference type="GO" id="GO:0005524">
    <property type="term" value="F:ATP binding"/>
    <property type="evidence" value="ECO:0007669"/>
    <property type="project" value="UniProtKB-UniRule"/>
</dbReference>
<dbReference type="GO" id="GO:0004340">
    <property type="term" value="F:glucokinase activity"/>
    <property type="evidence" value="ECO:0007669"/>
    <property type="project" value="TreeGrafter"/>
</dbReference>
<evidence type="ECO:0000256" key="4">
    <source>
        <dbReference type="ARBA" id="ARBA00022679"/>
    </source>
</evidence>
<dbReference type="GeneID" id="77725730"/>